<dbReference type="InterPro" id="IPR032675">
    <property type="entry name" value="LRR_dom_sf"/>
</dbReference>
<dbReference type="AlphaFoldDB" id="A0AAD7C3M3"/>
<sequence length="632" mass="70708">MASLWTLSVYAHHRQRLDGIDMNPYPTTMEASRRALCHEVEPSSDYHANGSHVRWFHPFAPGTVGAELERGNAERHAKFLAELDKLVAPRPLTVVEVGERAVEAVDSTGADLLGHRILSVLNLPGTNAAAAGRIAFCAEEEGYPPHYFTASAANRTIDGTQALPVEIITMIFALLRESIKGDVVGLAALSAVCSRWRGVCVGTVSLWGGTLYFPLPQFMGTVFTRSIARPLAITLDVLGISYHIPASLSPAPRASNVAECTRQWRKRMVRVPPPSMQSPFHVLTRVQERLESLILNLRPRDIIIDDADDPHFAQLTSLTLFIMDVEEMDVQEIAESDGDELVEEESDVEEASIILDRMMDFFQNSPALEAFALTAYAPYALRLRSPDFPWSQLTSLSIFIEMNGDDLYDILIQCIKLQECRLAHIQDYHSYQNQHQMPMLASLEFTTAEGAYVIILEVFKFPRLQSLAFTAHDDFCPVGEIIRCAPNGLLRLDLSACSIEPQAFNRLLQHLPYLEELTITDCSTAANFPFLESFTYESAPHPLRNLAKLKIGHISDAIDGRCLMRMIQSLWKHRDQTQAPFLSIRTIELDLNGRPFPDKVETYLAQMSALGFLCLSGVRNWQTDVGRETTHI</sequence>
<dbReference type="Gene3D" id="1.20.1280.50">
    <property type="match status" value="1"/>
</dbReference>
<reference evidence="2" key="1">
    <citation type="submission" date="2023-03" db="EMBL/GenBank/DDBJ databases">
        <title>Massive genome expansion in bonnet fungi (Mycena s.s.) driven by repeated elements and novel gene families across ecological guilds.</title>
        <authorList>
            <consortium name="Lawrence Berkeley National Laboratory"/>
            <person name="Harder C.B."/>
            <person name="Miyauchi S."/>
            <person name="Viragh M."/>
            <person name="Kuo A."/>
            <person name="Thoen E."/>
            <person name="Andreopoulos B."/>
            <person name="Lu D."/>
            <person name="Skrede I."/>
            <person name="Drula E."/>
            <person name="Henrissat B."/>
            <person name="Morin E."/>
            <person name="Kohler A."/>
            <person name="Barry K."/>
            <person name="LaButti K."/>
            <person name="Morin E."/>
            <person name="Salamov A."/>
            <person name="Lipzen A."/>
            <person name="Mereny Z."/>
            <person name="Hegedus B."/>
            <person name="Baldrian P."/>
            <person name="Stursova M."/>
            <person name="Weitz H."/>
            <person name="Taylor A."/>
            <person name="Grigoriev I.V."/>
            <person name="Nagy L.G."/>
            <person name="Martin F."/>
            <person name="Kauserud H."/>
        </authorList>
    </citation>
    <scope>NUCLEOTIDE SEQUENCE</scope>
    <source>
        <strain evidence="2">9284</strain>
    </source>
</reference>
<dbReference type="InterPro" id="IPR036047">
    <property type="entry name" value="F-box-like_dom_sf"/>
</dbReference>
<comment type="caution">
    <text evidence="2">The sequence shown here is derived from an EMBL/GenBank/DDBJ whole genome shotgun (WGS) entry which is preliminary data.</text>
</comment>
<dbReference type="SUPFAM" id="SSF81383">
    <property type="entry name" value="F-box domain"/>
    <property type="match status" value="1"/>
</dbReference>
<protein>
    <recommendedName>
        <fullName evidence="1">F-box domain-containing protein</fullName>
    </recommendedName>
</protein>
<name>A0AAD7C3M3_9AGAR</name>
<keyword evidence="3" id="KW-1185">Reference proteome</keyword>
<accession>A0AAD7C3M3</accession>
<dbReference type="Gene3D" id="3.80.10.10">
    <property type="entry name" value="Ribonuclease Inhibitor"/>
    <property type="match status" value="1"/>
</dbReference>
<evidence type="ECO:0000259" key="1">
    <source>
        <dbReference type="Pfam" id="PF12937"/>
    </source>
</evidence>
<evidence type="ECO:0000313" key="3">
    <source>
        <dbReference type="Proteomes" id="UP001221142"/>
    </source>
</evidence>
<dbReference type="InterPro" id="IPR001810">
    <property type="entry name" value="F-box_dom"/>
</dbReference>
<dbReference type="CDD" id="cd09917">
    <property type="entry name" value="F-box_SF"/>
    <property type="match status" value="1"/>
</dbReference>
<dbReference type="Proteomes" id="UP001221142">
    <property type="component" value="Unassembled WGS sequence"/>
</dbReference>
<dbReference type="EMBL" id="JARKIF010000005">
    <property type="protein sequence ID" value="KAJ7638271.1"/>
    <property type="molecule type" value="Genomic_DNA"/>
</dbReference>
<gene>
    <name evidence="2" type="ORF">FB45DRAFT_863402</name>
</gene>
<evidence type="ECO:0000313" key="2">
    <source>
        <dbReference type="EMBL" id="KAJ7638271.1"/>
    </source>
</evidence>
<organism evidence="2 3">
    <name type="scientific">Roridomyces roridus</name>
    <dbReference type="NCBI Taxonomy" id="1738132"/>
    <lineage>
        <taxon>Eukaryota</taxon>
        <taxon>Fungi</taxon>
        <taxon>Dikarya</taxon>
        <taxon>Basidiomycota</taxon>
        <taxon>Agaricomycotina</taxon>
        <taxon>Agaricomycetes</taxon>
        <taxon>Agaricomycetidae</taxon>
        <taxon>Agaricales</taxon>
        <taxon>Marasmiineae</taxon>
        <taxon>Mycenaceae</taxon>
        <taxon>Roridomyces</taxon>
    </lineage>
</organism>
<dbReference type="SUPFAM" id="SSF52047">
    <property type="entry name" value="RNI-like"/>
    <property type="match status" value="1"/>
</dbReference>
<proteinExistence type="predicted"/>
<dbReference type="Pfam" id="PF12937">
    <property type="entry name" value="F-box-like"/>
    <property type="match status" value="1"/>
</dbReference>
<feature type="domain" description="F-box" evidence="1">
    <location>
        <begin position="161"/>
        <end position="207"/>
    </location>
</feature>